<dbReference type="EMBL" id="CALNXI010000001">
    <property type="protein sequence ID" value="CAH3013593.1"/>
    <property type="molecule type" value="Genomic_DNA"/>
</dbReference>
<reference evidence="1 2" key="1">
    <citation type="submission" date="2022-05" db="EMBL/GenBank/DDBJ databases">
        <authorList>
            <consortium name="Genoscope - CEA"/>
            <person name="William W."/>
        </authorList>
    </citation>
    <scope>NUCLEOTIDE SEQUENCE [LARGE SCALE GENOMIC DNA]</scope>
</reference>
<protein>
    <submittedName>
        <fullName evidence="1">Uncharacterized protein</fullName>
    </submittedName>
</protein>
<gene>
    <name evidence="1" type="ORF">PEVE_00000020</name>
</gene>
<dbReference type="Proteomes" id="UP001159427">
    <property type="component" value="Unassembled WGS sequence"/>
</dbReference>
<organism evidence="1 2">
    <name type="scientific">Porites evermanni</name>
    <dbReference type="NCBI Taxonomy" id="104178"/>
    <lineage>
        <taxon>Eukaryota</taxon>
        <taxon>Metazoa</taxon>
        <taxon>Cnidaria</taxon>
        <taxon>Anthozoa</taxon>
        <taxon>Hexacorallia</taxon>
        <taxon>Scleractinia</taxon>
        <taxon>Fungiina</taxon>
        <taxon>Poritidae</taxon>
        <taxon>Porites</taxon>
    </lineage>
</organism>
<proteinExistence type="predicted"/>
<name>A0ABN8LD70_9CNID</name>
<evidence type="ECO:0000313" key="2">
    <source>
        <dbReference type="Proteomes" id="UP001159427"/>
    </source>
</evidence>
<evidence type="ECO:0000313" key="1">
    <source>
        <dbReference type="EMBL" id="CAH3013593.1"/>
    </source>
</evidence>
<accession>A0ABN8LD70</accession>
<sequence>MANMANLAKNRQRAGENFNEITRGAPCKEEKLTKMGNLTKMVNLALLGIFDGSLDGKMMEKLQKRKGTRGNKVKRLRKDECRKWLGTIIRLTGISGNALSYSLECDREVLNEMALADVLCFFG</sequence>
<keyword evidence="2" id="KW-1185">Reference proteome</keyword>
<comment type="caution">
    <text evidence="1">The sequence shown here is derived from an EMBL/GenBank/DDBJ whole genome shotgun (WGS) entry which is preliminary data.</text>
</comment>